<dbReference type="NCBIfam" id="TIGR00254">
    <property type="entry name" value="GGDEF"/>
    <property type="match status" value="1"/>
</dbReference>
<dbReference type="InterPro" id="IPR011009">
    <property type="entry name" value="Kinase-like_dom_sf"/>
</dbReference>
<dbReference type="SUPFAM" id="SSF52540">
    <property type="entry name" value="P-loop containing nucleoside triphosphate hydrolases"/>
    <property type="match status" value="1"/>
</dbReference>
<dbReference type="GO" id="GO:0016020">
    <property type="term" value="C:membrane"/>
    <property type="evidence" value="ECO:0007669"/>
    <property type="project" value="UniProtKB-SubCell"/>
</dbReference>
<dbReference type="InterPro" id="IPR000719">
    <property type="entry name" value="Prot_kinase_dom"/>
</dbReference>
<dbReference type="PROSITE" id="PS50887">
    <property type="entry name" value="GGDEF"/>
    <property type="match status" value="1"/>
</dbReference>
<dbReference type="InterPro" id="IPR043128">
    <property type="entry name" value="Rev_trsase/Diguanyl_cyclase"/>
</dbReference>
<keyword evidence="8" id="KW-1185">Reference proteome</keyword>
<dbReference type="STRING" id="45066.Lgra_2086"/>
<keyword evidence="7" id="KW-0378">Hydrolase</keyword>
<dbReference type="SMART" id="SM00065">
    <property type="entry name" value="GAF"/>
    <property type="match status" value="1"/>
</dbReference>
<dbReference type="SUPFAM" id="SSF55781">
    <property type="entry name" value="GAF domain-like"/>
    <property type="match status" value="1"/>
</dbReference>
<dbReference type="InterPro" id="IPR027417">
    <property type="entry name" value="P-loop_NTPase"/>
</dbReference>
<dbReference type="InterPro" id="IPR011990">
    <property type="entry name" value="TPR-like_helical_dom_sf"/>
</dbReference>
<dbReference type="Pfam" id="PF00990">
    <property type="entry name" value="GGDEF"/>
    <property type="match status" value="1"/>
</dbReference>
<dbReference type="InterPro" id="IPR001633">
    <property type="entry name" value="EAL_dom"/>
</dbReference>
<protein>
    <submittedName>
        <fullName evidence="6 7">Inner membrane protein</fullName>
        <ecNumber evidence="7">3.1.4.52</ecNumber>
    </submittedName>
</protein>
<dbReference type="PANTHER" id="PTHR43642:SF1">
    <property type="entry name" value="HYBRID SIGNAL TRANSDUCTION HISTIDINE KINASE G"/>
    <property type="match status" value="1"/>
</dbReference>
<dbReference type="FunFam" id="3.30.70.270:FF:000001">
    <property type="entry name" value="Diguanylate cyclase domain protein"/>
    <property type="match status" value="1"/>
</dbReference>
<gene>
    <name evidence="7" type="primary">gmr_1</name>
    <name evidence="6" type="ORF">Lgra_2086</name>
    <name evidence="7" type="ORF">NCTC12388_01522</name>
</gene>
<evidence type="ECO:0000256" key="2">
    <source>
        <dbReference type="ARBA" id="ARBA00004167"/>
    </source>
</evidence>
<reference evidence="6 8" key="1">
    <citation type="submission" date="2015-11" db="EMBL/GenBank/DDBJ databases">
        <title>Genomic analysis of 38 Legionella species identifies large and diverse effector repertoires.</title>
        <authorList>
            <person name="Burstein D."/>
            <person name="Amaro F."/>
            <person name="Zusman T."/>
            <person name="Lifshitz Z."/>
            <person name="Cohen O."/>
            <person name="Gilbert J.A."/>
            <person name="Pupko T."/>
            <person name="Shuman H.A."/>
            <person name="Segal G."/>
        </authorList>
    </citation>
    <scope>NUCLEOTIDE SEQUENCE [LARGE SCALE GENOMIC DNA]</scope>
    <source>
        <strain evidence="6 8">Lyon 8420412</strain>
    </source>
</reference>
<dbReference type="Pfam" id="PF00069">
    <property type="entry name" value="Pkinase"/>
    <property type="match status" value="1"/>
</dbReference>
<dbReference type="Pfam" id="PF00563">
    <property type="entry name" value="EAL"/>
    <property type="match status" value="1"/>
</dbReference>
<evidence type="ECO:0000313" key="9">
    <source>
        <dbReference type="Proteomes" id="UP000254476"/>
    </source>
</evidence>
<dbReference type="SMART" id="SM00267">
    <property type="entry name" value="GGDEF"/>
    <property type="match status" value="1"/>
</dbReference>
<dbReference type="RefSeq" id="WP_058499184.1">
    <property type="nucleotide sequence ID" value="NZ_CAAAHW010000003.1"/>
</dbReference>
<dbReference type="InterPro" id="IPR003018">
    <property type="entry name" value="GAF"/>
</dbReference>
<dbReference type="CDD" id="cd14014">
    <property type="entry name" value="STKc_PknB_like"/>
    <property type="match status" value="1"/>
</dbReference>
<accession>A0A378J9D4</accession>
<sequence>MIDIKGYKIHKIIKHATQYSLYKGTRESDQKKVIFKVCHSTQSNFTDLVAIYHEYQILKQLNLPGIIHVEDLIKSQDLLILILEDFEGQTLKQYLTNNAIDLATFFKIAIQLVSILEELHLQQIIHKGINPNNIIIQSNSLIIKLTDFSFSSELLQETQDYSSLNLDGTLAYISPEQTGRMNRSVDYRSDFYSLGITFYEILTGQLPYYSDDPLELVYYHLTMYPKSICELNPSIPQIIDEIVFQLMAKTPEKRYKSIAGLKADLIKCQMQWESKEYIPLFKLGSNDIQKQLVISQKLYGREEQAHILIDIFEYVCQGHNRLIFVSGYSGIGKTSLIKEIIRPIVRKRGYFLNGKYDQLQRSNPYSALIEAFSDHINYFMTESEEQFSQLRSDLINALGNNGQVIVNLIPNLELIIGKQPSVADLPPLEAQNRLFVTFKRFIQAIAKPNHPLVLFLDDLQWIDNASLQLIKLFFASDELPYFLLIGAYRDNEVTINHPLMLMQQQFINANTPFKNLVLKPLKINDIENLLKDSLISSNHDGILDFSSLLLEKTNGNPFFINEFLKKIYYDKLLTFSYQKLTWKWDINQLKKLSITDNVIDLLITRIYRLPSKSQKLLELAACIGHTFNLWTLSIISEHTLAETARYVLDATKASFIVALYGNYSLLEGIISESATDVTIAKKMRFRFIHDKVQQAAYQLIPEEAKQLTHLRIGRQLLEDSALDENSDFLLEVLNHFNYTLELITDCKEKEKLSNYNLLAGKKAKISSAYHAAISYFTSGLQLISNIESESKTELYFALLRELAACQYLIGEYENAETNFKYLLASVQETLSSIEVYKLNCEMLSTLNRHEEAILLGLKVLSSVNIRVPKNPNLFHILLAIIKVKFLIGKRNIGEIILPEMESEKYQAIAALISQLLNSAFITNQNLFIMLSCISVSLSLRYGYTKSTGFTCLVYAFTVMHGLNWYQEGLKFFDLYKKLSRLYPQDEFKGKNYFVQGCFIDPWRLPLVHSIEILNKSYHELYYSGDLVYGNYCNLMTAYHAFMMGKPLSEMKQYIGNIIEFIKRTKAKDFNQFAQFWDFLAVSLENHHQFNLQQIKTFENQVLAARNITEICFFYGMATKLCFILGYYKEATHYGSSFEKYAPYSLGLVCQLEGYFYYAMSLIASLTKKSKRFEKRKIYQIHSRFKRWASWCPENYKHYLLIIEAEIARINNKVANTIHCYMQAIKSAESQDALNIAAIAYEFLGHFYLELGSQDVAKLYCKNAHSIWSSLGVSTKTHHLEMLFPQWLTKELNKVESIHSTDFTLPSIDIISLMRSTQVISSEIELDKLLHKLLIILLQNAGATRCLLLAKEDDNWYVEAEGSISEQRISLAHIEPINQRTDLPVSLILYVQRTEKSLLIQNLEEFEEFTYGDKYLSLTRPQSIMVIPILFQGQLQNILYLENRTVSMAFKQEHVQILQILSSQATISLQNARLYYQATHDSLTGLSNRNLLYQIFNMQTIKSDKEHSLIAILLIDLDSFKEVNDTLGHHFGDKLLIHTATLMKYCIKNEDIAVRLGGDEFVAMIKCKNVSEVSEIAEKFLHHLIQPILIDGHEITVTSSIGISLYPNDGETISELLKQADMALYRVKEAGKNCFQFYTSSLDYIIKQENKISMELRQALVKNELRVYYQPVYSALKHQPVHFEALVRWQHPEHGLLPAKSFISIAEKTGLIVSIGQWVLNEVLKEIRRWKENNIIPLPVAVNISGAQFKTQSISELVKVALNETNVDASYLQIEFTESVSIEYTEKVLASIAELKALGVSLTLDDFGTYYSSLSYLRENFVDRIKVDQSFVKGINTCKSDNDLVIAIIQLAHSLNLKVVAEGIETKAQIAFLEQNGIDELQGYYLSYPISPLECTKLLSKKM</sequence>
<reference evidence="7 9" key="2">
    <citation type="submission" date="2018-06" db="EMBL/GenBank/DDBJ databases">
        <authorList>
            <consortium name="Pathogen Informatics"/>
            <person name="Doyle S."/>
        </authorList>
    </citation>
    <scope>NUCLEOTIDE SEQUENCE [LARGE SCALE GENOMIC DNA]</scope>
    <source>
        <strain evidence="7 9">NCTC12388</strain>
    </source>
</reference>
<dbReference type="Gene3D" id="1.10.510.10">
    <property type="entry name" value="Transferase(Phosphotransferase) domain 1"/>
    <property type="match status" value="1"/>
</dbReference>
<dbReference type="EMBL" id="LNYE01000022">
    <property type="protein sequence ID" value="KTD11120.1"/>
    <property type="molecule type" value="Genomic_DNA"/>
</dbReference>
<dbReference type="EC" id="3.1.4.52" evidence="7"/>
<dbReference type="PROSITE" id="PS50011">
    <property type="entry name" value="PROTEIN_KINASE_DOM"/>
    <property type="match status" value="1"/>
</dbReference>
<dbReference type="Gene3D" id="3.30.200.20">
    <property type="entry name" value="Phosphorylase Kinase, domain 1"/>
    <property type="match status" value="1"/>
</dbReference>
<dbReference type="Gene3D" id="3.20.20.450">
    <property type="entry name" value="EAL domain"/>
    <property type="match status" value="1"/>
</dbReference>
<dbReference type="Gene3D" id="3.40.50.300">
    <property type="entry name" value="P-loop containing nucleotide triphosphate hydrolases"/>
    <property type="match status" value="1"/>
</dbReference>
<dbReference type="InterPro" id="IPR035919">
    <property type="entry name" value="EAL_sf"/>
</dbReference>
<dbReference type="Pfam" id="PF13191">
    <property type="entry name" value="AAA_16"/>
    <property type="match status" value="1"/>
</dbReference>
<name>A0A378J9D4_9GAMM</name>
<dbReference type="Proteomes" id="UP000254476">
    <property type="component" value="Unassembled WGS sequence"/>
</dbReference>
<comment type="cofactor">
    <cofactor evidence="1">
        <name>Mg(2+)</name>
        <dbReference type="ChEBI" id="CHEBI:18420"/>
    </cofactor>
</comment>
<dbReference type="GO" id="GO:0071111">
    <property type="term" value="F:cyclic-guanylate-specific phosphodiesterase activity"/>
    <property type="evidence" value="ECO:0007669"/>
    <property type="project" value="UniProtKB-EC"/>
</dbReference>
<dbReference type="InterPro" id="IPR000160">
    <property type="entry name" value="GGDEF_dom"/>
</dbReference>
<dbReference type="SUPFAM" id="SSF56112">
    <property type="entry name" value="Protein kinase-like (PK-like)"/>
    <property type="match status" value="1"/>
</dbReference>
<evidence type="ECO:0000259" key="4">
    <source>
        <dbReference type="PROSITE" id="PS50883"/>
    </source>
</evidence>
<evidence type="ECO:0000259" key="5">
    <source>
        <dbReference type="PROSITE" id="PS50887"/>
    </source>
</evidence>
<dbReference type="Pfam" id="PF01590">
    <property type="entry name" value="GAF"/>
    <property type="match status" value="1"/>
</dbReference>
<dbReference type="SUPFAM" id="SSF55073">
    <property type="entry name" value="Nucleotide cyclase"/>
    <property type="match status" value="1"/>
</dbReference>
<dbReference type="PROSITE" id="PS50883">
    <property type="entry name" value="EAL"/>
    <property type="match status" value="1"/>
</dbReference>
<feature type="domain" description="GGDEF" evidence="5">
    <location>
        <begin position="1507"/>
        <end position="1639"/>
    </location>
</feature>
<dbReference type="InterPro" id="IPR029787">
    <property type="entry name" value="Nucleotide_cyclase"/>
</dbReference>
<dbReference type="InterPro" id="IPR053159">
    <property type="entry name" value="Hybrid_Histidine_Kinase"/>
</dbReference>
<evidence type="ECO:0000256" key="1">
    <source>
        <dbReference type="ARBA" id="ARBA00001946"/>
    </source>
</evidence>
<dbReference type="GO" id="GO:0005524">
    <property type="term" value="F:ATP binding"/>
    <property type="evidence" value="ECO:0007669"/>
    <property type="project" value="InterPro"/>
</dbReference>
<dbReference type="SUPFAM" id="SSF48452">
    <property type="entry name" value="TPR-like"/>
    <property type="match status" value="1"/>
</dbReference>
<dbReference type="Proteomes" id="UP000054691">
    <property type="component" value="Unassembled WGS sequence"/>
</dbReference>
<dbReference type="Gene3D" id="3.30.450.40">
    <property type="match status" value="1"/>
</dbReference>
<organism evidence="7 9">
    <name type="scientific">Legionella gratiana</name>
    <dbReference type="NCBI Taxonomy" id="45066"/>
    <lineage>
        <taxon>Bacteria</taxon>
        <taxon>Pseudomonadati</taxon>
        <taxon>Pseudomonadota</taxon>
        <taxon>Gammaproteobacteria</taxon>
        <taxon>Legionellales</taxon>
        <taxon>Legionellaceae</taxon>
        <taxon>Legionella</taxon>
    </lineage>
</organism>
<proteinExistence type="predicted"/>
<feature type="domain" description="Protein kinase" evidence="3">
    <location>
        <begin position="7"/>
        <end position="266"/>
    </location>
</feature>
<dbReference type="CDD" id="cd01949">
    <property type="entry name" value="GGDEF"/>
    <property type="match status" value="1"/>
</dbReference>
<evidence type="ECO:0000259" key="3">
    <source>
        <dbReference type="PROSITE" id="PS50011"/>
    </source>
</evidence>
<evidence type="ECO:0000313" key="6">
    <source>
        <dbReference type="EMBL" id="KTD11120.1"/>
    </source>
</evidence>
<dbReference type="SUPFAM" id="SSF141868">
    <property type="entry name" value="EAL domain-like"/>
    <property type="match status" value="1"/>
</dbReference>
<feature type="domain" description="EAL" evidence="4">
    <location>
        <begin position="1648"/>
        <end position="1902"/>
    </location>
</feature>
<dbReference type="Gene3D" id="3.30.70.270">
    <property type="match status" value="1"/>
</dbReference>
<dbReference type="PANTHER" id="PTHR43642">
    <property type="entry name" value="HYBRID SIGNAL TRANSDUCTION HISTIDINE KINASE G"/>
    <property type="match status" value="1"/>
</dbReference>
<evidence type="ECO:0000313" key="8">
    <source>
        <dbReference type="Proteomes" id="UP000054691"/>
    </source>
</evidence>
<dbReference type="InterPro" id="IPR041664">
    <property type="entry name" value="AAA_16"/>
</dbReference>
<dbReference type="GO" id="GO:0004672">
    <property type="term" value="F:protein kinase activity"/>
    <property type="evidence" value="ECO:0007669"/>
    <property type="project" value="InterPro"/>
</dbReference>
<dbReference type="InterPro" id="IPR029016">
    <property type="entry name" value="GAF-like_dom_sf"/>
</dbReference>
<comment type="subcellular location">
    <subcellularLocation>
        <location evidence="2">Membrane</location>
        <topology evidence="2">Single-pass membrane protein</topology>
    </subcellularLocation>
</comment>
<dbReference type="CDD" id="cd01948">
    <property type="entry name" value="EAL"/>
    <property type="match status" value="1"/>
</dbReference>
<dbReference type="SMART" id="SM00052">
    <property type="entry name" value="EAL"/>
    <property type="match status" value="1"/>
</dbReference>
<dbReference type="EMBL" id="UGOB01000001">
    <property type="protein sequence ID" value="STX44454.1"/>
    <property type="molecule type" value="Genomic_DNA"/>
</dbReference>
<evidence type="ECO:0000313" key="7">
    <source>
        <dbReference type="EMBL" id="STX44454.1"/>
    </source>
</evidence>